<keyword evidence="2" id="KW-1133">Transmembrane helix</keyword>
<dbReference type="AlphaFoldDB" id="A0A4R7BJL1"/>
<gene>
    <name evidence="3" type="ORF">EV668_4727</name>
</gene>
<sequence>MDRGEEPEPIGSRDGAGQATPLDTEGEAGQQRRASKRRPAGWALGLPALALLAAVAAMRISPAIEINIRREAARLAKHEPDSPLARSGARFAVDGRDVRIVTDTELPDGLRGETEARTGAIPAVRLVRSEATGYVTLSPFPFAVRRSDTGIVLDGAVPDAKLRAALVEQAARYVPADQVEDRLRLAAGAPDGFAEAARFLLATLAPLSLAEGTLSGRTLQANASPEDPASYNAVMLALRNVPKGFSGAEHDIRPPRITPFVWTARRDGGGLALGGLIPSEALRLEVTRLAATMLPSLPVRDSMQTARGLDRSIDFLASARAAFEALSQVQRGEAQLAERRFSLSGETVARNGVAAIERRVRETLPHALGAPMLSVAVVPASPFVFRARRVEGRVELGGYLTSDGDRAAILGLIGTRFPGEKVVDSLVTADGAPDGFKEVARAALETLSDFAEGEVALADSNLRLTGQVLYPQLAARIRRSVPAMVPPGWRAGVELEPVQRLDAVDAHLCGDLLSDVARRNPVRFAPGEAAPEAGATPALEAAAEIVRRCGRVGIRVVHHIAAPAGSEAARDLAAGRAGALVTALSERGATARFTVEGVVAPVAAGSAGAQGRTEFIVTPL</sequence>
<dbReference type="Proteomes" id="UP000295122">
    <property type="component" value="Unassembled WGS sequence"/>
</dbReference>
<dbReference type="Gene3D" id="3.40.1520.20">
    <property type="match status" value="3"/>
</dbReference>
<comment type="caution">
    <text evidence="3">The sequence shown here is derived from an EMBL/GenBank/DDBJ whole genome shotgun (WGS) entry which is preliminary data.</text>
</comment>
<evidence type="ECO:0000313" key="4">
    <source>
        <dbReference type="Proteomes" id="UP000295122"/>
    </source>
</evidence>
<dbReference type="EMBL" id="SNZR01000018">
    <property type="protein sequence ID" value="TDR85183.1"/>
    <property type="molecule type" value="Genomic_DNA"/>
</dbReference>
<dbReference type="OrthoDB" id="5525824at2"/>
<feature type="transmembrane region" description="Helical" evidence="2">
    <location>
        <begin position="40"/>
        <end position="60"/>
    </location>
</feature>
<organism evidence="3 4">
    <name type="scientific">Enterovirga rhinocerotis</name>
    <dbReference type="NCBI Taxonomy" id="1339210"/>
    <lineage>
        <taxon>Bacteria</taxon>
        <taxon>Pseudomonadati</taxon>
        <taxon>Pseudomonadota</taxon>
        <taxon>Alphaproteobacteria</taxon>
        <taxon>Hyphomicrobiales</taxon>
        <taxon>Methylobacteriaceae</taxon>
        <taxon>Enterovirga</taxon>
    </lineage>
</organism>
<accession>A0A4R7BJL1</accession>
<feature type="region of interest" description="Disordered" evidence="1">
    <location>
        <begin position="1"/>
        <end position="38"/>
    </location>
</feature>
<evidence type="ECO:0000256" key="1">
    <source>
        <dbReference type="SAM" id="MobiDB-lite"/>
    </source>
</evidence>
<evidence type="ECO:0000313" key="3">
    <source>
        <dbReference type="EMBL" id="TDR85183.1"/>
    </source>
</evidence>
<proteinExistence type="predicted"/>
<keyword evidence="2" id="KW-0472">Membrane</keyword>
<evidence type="ECO:0000256" key="2">
    <source>
        <dbReference type="SAM" id="Phobius"/>
    </source>
</evidence>
<protein>
    <submittedName>
        <fullName evidence="3">Uncharacterized protein</fullName>
    </submittedName>
</protein>
<dbReference type="RefSeq" id="WP_133774794.1">
    <property type="nucleotide sequence ID" value="NZ_SNZR01000018.1"/>
</dbReference>
<keyword evidence="2" id="KW-0812">Transmembrane</keyword>
<keyword evidence="4" id="KW-1185">Reference proteome</keyword>
<name>A0A4R7BJL1_9HYPH</name>
<reference evidence="3 4" key="1">
    <citation type="submission" date="2019-03" db="EMBL/GenBank/DDBJ databases">
        <title>Genomic Encyclopedia of Type Strains, Phase IV (KMG-IV): sequencing the most valuable type-strain genomes for metagenomic binning, comparative biology and taxonomic classification.</title>
        <authorList>
            <person name="Goeker M."/>
        </authorList>
    </citation>
    <scope>NUCLEOTIDE SEQUENCE [LARGE SCALE GENOMIC DNA]</scope>
    <source>
        <strain evidence="3 4">DSM 25903</strain>
    </source>
</reference>